<evidence type="ECO:0000256" key="6">
    <source>
        <dbReference type="SAM" id="Phobius"/>
    </source>
</evidence>
<comment type="similarity">
    <text evidence="1">Belongs to the peptidase S28 family.</text>
</comment>
<name>A0A1I7RYW6_BURXY</name>
<accession>A0A1I7RYW6</accession>
<keyword evidence="6" id="KW-1133">Transmembrane helix</keyword>
<evidence type="ECO:0000313" key="10">
    <source>
        <dbReference type="Proteomes" id="UP000659654"/>
    </source>
</evidence>
<dbReference type="Gene3D" id="3.40.50.1820">
    <property type="entry name" value="alpha/beta hydrolase"/>
    <property type="match status" value="1"/>
</dbReference>
<protein>
    <submittedName>
        <fullName evidence="8">(pine wood nematode) hypothetical protein</fullName>
    </submittedName>
</protein>
<sequence>MAQNFFKLAILVVALDIFVAQDTDWKSAVFPVAKTNGSGENVNLNYQYLQKYAVPGSPVLLHLALGAIDSVVKNQAFLSDLAQHFNATVIVIRHRDYQDIQYFLPSQAFQDFNVLYAELTENKQNPAHFNASQPVVLSGFGYSGLLALWWYKEHNYDGRFKSALISDAPVNLFKGFGLSLGDLDHHLKEIYEKADCDMDLLNTAVNALKAENLTVFKDMGHILGLQGVDVVKADEMTGEIVKLEYFIHDAFVKLAADEQDFAEQRGDQNFAAKPVESYCDSLNTTADTDLASKLAPIKLLLKVLGKDRYGFEYLDDDHLIDLFCNQLPPYSCPQGPPNDFFAKKCGNEEEWKSYWEDVCSRYKKTNVVDPDYVAKHYKYNYDDLKNTVFVYGNDDVWSVARPKTNAPVYTVPQLGRARIFDQPNTCDSNALKQFRFQLINALECHLDLQDDEDICGKLKGNLPEYKQSDAEKCEPELLAYPWGQVLDADGGKGNETDKHAAGIFVSIFVIVACIFMIFSE</sequence>
<dbReference type="EMBL" id="CAJFDI010000002">
    <property type="protein sequence ID" value="CAD5213245.1"/>
    <property type="molecule type" value="Genomic_DNA"/>
</dbReference>
<reference evidence="11" key="1">
    <citation type="submission" date="2016-11" db="UniProtKB">
        <authorList>
            <consortium name="WormBaseParasite"/>
        </authorList>
    </citation>
    <scope>IDENTIFICATION</scope>
</reference>
<keyword evidence="6" id="KW-0472">Membrane</keyword>
<reference evidence="8" key="2">
    <citation type="submission" date="2020-09" db="EMBL/GenBank/DDBJ databases">
        <authorList>
            <person name="Kikuchi T."/>
        </authorList>
    </citation>
    <scope>NUCLEOTIDE SEQUENCE</scope>
    <source>
        <strain evidence="8">Ka4C1</strain>
    </source>
</reference>
<dbReference type="EMBL" id="CAJFCV020000002">
    <property type="protein sequence ID" value="CAG9092126.1"/>
    <property type="molecule type" value="Genomic_DNA"/>
</dbReference>
<feature type="transmembrane region" description="Helical" evidence="6">
    <location>
        <begin position="500"/>
        <end position="518"/>
    </location>
</feature>
<dbReference type="PANTHER" id="PTHR11010:SF104">
    <property type="entry name" value="SERINE PROTEASE PCP-1-RELATED"/>
    <property type="match status" value="1"/>
</dbReference>
<keyword evidence="6" id="KW-0812">Transmembrane</keyword>
<evidence type="ECO:0000256" key="5">
    <source>
        <dbReference type="ARBA" id="ARBA00023180"/>
    </source>
</evidence>
<dbReference type="InterPro" id="IPR042269">
    <property type="entry name" value="Ser_carbopepase_S28_SKS"/>
</dbReference>
<keyword evidence="5" id="KW-0325">Glycoprotein</keyword>
<feature type="chain" id="PRO_5036021995" evidence="7">
    <location>
        <begin position="21"/>
        <end position="520"/>
    </location>
</feature>
<feature type="signal peptide" evidence="7">
    <location>
        <begin position="1"/>
        <end position="20"/>
    </location>
</feature>
<dbReference type="InterPro" id="IPR029058">
    <property type="entry name" value="AB_hydrolase_fold"/>
</dbReference>
<dbReference type="Pfam" id="PF05577">
    <property type="entry name" value="Peptidase_S28"/>
    <property type="match status" value="1"/>
</dbReference>
<dbReference type="Proteomes" id="UP000095284">
    <property type="component" value="Unplaced"/>
</dbReference>
<dbReference type="eggNOG" id="KOG2183">
    <property type="taxonomic scope" value="Eukaryota"/>
</dbReference>
<dbReference type="OrthoDB" id="1735038at2759"/>
<evidence type="ECO:0000256" key="7">
    <source>
        <dbReference type="SAM" id="SignalP"/>
    </source>
</evidence>
<dbReference type="GO" id="GO:0006508">
    <property type="term" value="P:proteolysis"/>
    <property type="evidence" value="ECO:0007669"/>
    <property type="project" value="UniProtKB-KW"/>
</dbReference>
<evidence type="ECO:0000313" key="8">
    <source>
        <dbReference type="EMBL" id="CAD5213245.1"/>
    </source>
</evidence>
<evidence type="ECO:0000256" key="4">
    <source>
        <dbReference type="ARBA" id="ARBA00022801"/>
    </source>
</evidence>
<evidence type="ECO:0000256" key="2">
    <source>
        <dbReference type="ARBA" id="ARBA00022670"/>
    </source>
</evidence>
<dbReference type="GO" id="GO:0070008">
    <property type="term" value="F:serine-type exopeptidase activity"/>
    <property type="evidence" value="ECO:0007669"/>
    <property type="project" value="InterPro"/>
</dbReference>
<keyword evidence="4" id="KW-0378">Hydrolase</keyword>
<dbReference type="Proteomes" id="UP000582659">
    <property type="component" value="Unassembled WGS sequence"/>
</dbReference>
<dbReference type="PANTHER" id="PTHR11010">
    <property type="entry name" value="PROTEASE S28 PRO-X CARBOXYPEPTIDASE-RELATED"/>
    <property type="match status" value="1"/>
</dbReference>
<dbReference type="GO" id="GO:0008239">
    <property type="term" value="F:dipeptidyl-peptidase activity"/>
    <property type="evidence" value="ECO:0007669"/>
    <property type="project" value="TreeGrafter"/>
</dbReference>
<proteinExistence type="inferred from homology"/>
<gene>
    <name evidence="8" type="ORF">BXYJ_LOCUS2916</name>
</gene>
<dbReference type="WBParaSite" id="BXY_0593400.1">
    <property type="protein sequence ID" value="BXY_0593400.1"/>
    <property type="gene ID" value="BXY_0593400"/>
</dbReference>
<dbReference type="SUPFAM" id="SSF53474">
    <property type="entry name" value="alpha/beta-Hydrolases"/>
    <property type="match status" value="1"/>
</dbReference>
<evidence type="ECO:0000256" key="1">
    <source>
        <dbReference type="ARBA" id="ARBA00011079"/>
    </source>
</evidence>
<evidence type="ECO:0000313" key="9">
    <source>
        <dbReference type="Proteomes" id="UP000095284"/>
    </source>
</evidence>
<dbReference type="SMR" id="A0A1I7RYW6"/>
<dbReference type="AlphaFoldDB" id="A0A1I7RYW6"/>
<keyword evidence="3 7" id="KW-0732">Signal</keyword>
<dbReference type="Gene3D" id="1.20.120.980">
    <property type="entry name" value="Serine carboxypeptidase S28, SKS domain"/>
    <property type="match status" value="1"/>
</dbReference>
<dbReference type="InterPro" id="IPR008758">
    <property type="entry name" value="Peptidase_S28"/>
</dbReference>
<dbReference type="Proteomes" id="UP000659654">
    <property type="component" value="Unassembled WGS sequence"/>
</dbReference>
<evidence type="ECO:0000313" key="11">
    <source>
        <dbReference type="WBParaSite" id="BXY_0593400.1"/>
    </source>
</evidence>
<evidence type="ECO:0000256" key="3">
    <source>
        <dbReference type="ARBA" id="ARBA00022729"/>
    </source>
</evidence>
<keyword evidence="2" id="KW-0645">Protease</keyword>
<organism evidence="9 11">
    <name type="scientific">Bursaphelenchus xylophilus</name>
    <name type="common">Pinewood nematode worm</name>
    <name type="synonym">Aphelenchoides xylophilus</name>
    <dbReference type="NCBI Taxonomy" id="6326"/>
    <lineage>
        <taxon>Eukaryota</taxon>
        <taxon>Metazoa</taxon>
        <taxon>Ecdysozoa</taxon>
        <taxon>Nematoda</taxon>
        <taxon>Chromadorea</taxon>
        <taxon>Rhabditida</taxon>
        <taxon>Tylenchina</taxon>
        <taxon>Tylenchomorpha</taxon>
        <taxon>Aphelenchoidea</taxon>
        <taxon>Aphelenchoididae</taxon>
        <taxon>Bursaphelenchus</taxon>
    </lineage>
</organism>
<keyword evidence="10" id="KW-1185">Reference proteome</keyword>